<proteinExistence type="predicted"/>
<evidence type="ECO:0000313" key="1">
    <source>
        <dbReference type="EMBL" id="GFY74963.1"/>
    </source>
</evidence>
<accession>A0A8X6YM86</accession>
<comment type="caution">
    <text evidence="1">The sequence shown here is derived from an EMBL/GenBank/DDBJ whole genome shotgun (WGS) entry which is preliminary data.</text>
</comment>
<dbReference type="EMBL" id="BMAV01021049">
    <property type="protein sequence ID" value="GFY74963.1"/>
    <property type="molecule type" value="Genomic_DNA"/>
</dbReference>
<sequence length="258" mass="29604">MTPWSTLSAHQEAAERALAGRRTKTRRNQKIIKGRRRERKNITNRYIQDTLVIHNCPKEYTEIFKIFRKNELKYRPKVNYHSQPSSDDFSSPPPPQLRHIADICNNLKPESLQHSLPLPSLFCRSLSRCHVINVAKRRRGDQNPGALIRFAPLQKTGAEWGAPCDKQNQFSSLSLSLSRTYFRYSSGSYGIEESSRVELSRPLVCMSLTRRKRIYSVLHLQQSERSLLAESRFAREACTMDCCGFRSKISAAGSFVAL</sequence>
<evidence type="ECO:0000313" key="2">
    <source>
        <dbReference type="Proteomes" id="UP000886998"/>
    </source>
</evidence>
<dbReference type="Proteomes" id="UP000886998">
    <property type="component" value="Unassembled WGS sequence"/>
</dbReference>
<name>A0A8X6YM86_9ARAC</name>
<organism evidence="1 2">
    <name type="scientific">Trichonephila inaurata madagascariensis</name>
    <dbReference type="NCBI Taxonomy" id="2747483"/>
    <lineage>
        <taxon>Eukaryota</taxon>
        <taxon>Metazoa</taxon>
        <taxon>Ecdysozoa</taxon>
        <taxon>Arthropoda</taxon>
        <taxon>Chelicerata</taxon>
        <taxon>Arachnida</taxon>
        <taxon>Araneae</taxon>
        <taxon>Araneomorphae</taxon>
        <taxon>Entelegynae</taxon>
        <taxon>Araneoidea</taxon>
        <taxon>Nephilidae</taxon>
        <taxon>Trichonephila</taxon>
        <taxon>Trichonephila inaurata</taxon>
    </lineage>
</organism>
<gene>
    <name evidence="1" type="ORF">TNIN_350471</name>
</gene>
<protein>
    <submittedName>
        <fullName evidence="1">Uncharacterized protein</fullName>
    </submittedName>
</protein>
<keyword evidence="2" id="KW-1185">Reference proteome</keyword>
<reference evidence="1" key="1">
    <citation type="submission" date="2020-08" db="EMBL/GenBank/DDBJ databases">
        <title>Multicomponent nature underlies the extraordinary mechanical properties of spider dragline silk.</title>
        <authorList>
            <person name="Kono N."/>
            <person name="Nakamura H."/>
            <person name="Mori M."/>
            <person name="Yoshida Y."/>
            <person name="Ohtoshi R."/>
            <person name="Malay A.D."/>
            <person name="Moran D.A.P."/>
            <person name="Tomita M."/>
            <person name="Numata K."/>
            <person name="Arakawa K."/>
        </authorList>
    </citation>
    <scope>NUCLEOTIDE SEQUENCE</scope>
</reference>
<dbReference type="AlphaFoldDB" id="A0A8X6YM86"/>
<dbReference type="OrthoDB" id="10571310at2759"/>